<comment type="caution">
    <text evidence="2">The sequence shown here is derived from an EMBL/GenBank/DDBJ whole genome shotgun (WGS) entry which is preliminary data.</text>
</comment>
<dbReference type="EMBL" id="FNUE01000001">
    <property type="protein sequence ID" value="SEE15557.1"/>
    <property type="molecule type" value="Genomic_DNA"/>
</dbReference>
<keyword evidence="3" id="KW-1185">Reference proteome</keyword>
<evidence type="ECO:0000256" key="1">
    <source>
        <dbReference type="SAM" id="SignalP"/>
    </source>
</evidence>
<reference evidence="2 3" key="1">
    <citation type="submission" date="2016-10" db="EMBL/GenBank/DDBJ databases">
        <authorList>
            <person name="Varghese N."/>
            <person name="Submissions S."/>
        </authorList>
    </citation>
    <scope>NUCLEOTIDE SEQUENCE [LARGE SCALE GENOMIC DNA]</scope>
    <source>
        <strain evidence="2 3">DSW-5</strain>
    </source>
</reference>
<evidence type="ECO:0000313" key="2">
    <source>
        <dbReference type="EMBL" id="SEE15557.1"/>
    </source>
</evidence>
<dbReference type="RefSeq" id="WP_053973454.1">
    <property type="nucleotide sequence ID" value="NZ_FNUE01000001.1"/>
</dbReference>
<gene>
    <name evidence="2" type="ORF">SAMN05444353_0970</name>
</gene>
<dbReference type="Proteomes" id="UP000183071">
    <property type="component" value="Unassembled WGS sequence"/>
</dbReference>
<dbReference type="SUPFAM" id="SSF56925">
    <property type="entry name" value="OMPA-like"/>
    <property type="match status" value="1"/>
</dbReference>
<dbReference type="Gene3D" id="2.40.160.20">
    <property type="match status" value="1"/>
</dbReference>
<feature type="chain" id="PRO_5047161569" description="Outer membrane protein beta-barrel domain-containing protein" evidence="1">
    <location>
        <begin position="21"/>
        <end position="184"/>
    </location>
</feature>
<evidence type="ECO:0000313" key="3">
    <source>
        <dbReference type="Proteomes" id="UP000183071"/>
    </source>
</evidence>
<organism evidence="2 3">
    <name type="scientific">Polaribacter dokdonensis DSW-5</name>
    <dbReference type="NCBI Taxonomy" id="1300348"/>
    <lineage>
        <taxon>Bacteria</taxon>
        <taxon>Pseudomonadati</taxon>
        <taxon>Bacteroidota</taxon>
        <taxon>Flavobacteriia</taxon>
        <taxon>Flavobacteriales</taxon>
        <taxon>Flavobacteriaceae</taxon>
    </lineage>
</organism>
<keyword evidence="1" id="KW-0732">Signal</keyword>
<protein>
    <recommendedName>
        <fullName evidence="4">Outer membrane protein beta-barrel domain-containing protein</fullName>
    </recommendedName>
</protein>
<evidence type="ECO:0008006" key="4">
    <source>
        <dbReference type="Google" id="ProtNLM"/>
    </source>
</evidence>
<sequence length="184" mass="20895">MLSKVKFSFLIILMTFFAIQTNGQNRKSEWVAGLSLASAKYTDNQGKVLGGSFINQSPRINVSKYLFKNFTADVGLSTAIFDTQKYTTFDAVLRYDFGTSMHNVVPYVVIGGSFISAVKTTPTLNLGAGNTFWIKENYGINVQVLYKYSEDRFESQYSHFYPTIGVVYSFKPRNLNPRLWHMNN</sequence>
<feature type="signal peptide" evidence="1">
    <location>
        <begin position="1"/>
        <end position="20"/>
    </location>
</feature>
<accession>A0A1H5GIL2</accession>
<dbReference type="InterPro" id="IPR011250">
    <property type="entry name" value="OMP/PagP_B-barrel"/>
</dbReference>
<proteinExistence type="predicted"/>
<name>A0A1H5GIL2_9FLAO</name>